<evidence type="ECO:0000256" key="1">
    <source>
        <dbReference type="SAM" id="SignalP"/>
    </source>
</evidence>
<dbReference type="PANTHER" id="PTHR37245:SF4">
    <property type="entry name" value="PAMP-INDUCED SECRETED PEPTIDE 1"/>
    <property type="match status" value="1"/>
</dbReference>
<feature type="signal peptide" evidence="1">
    <location>
        <begin position="1"/>
        <end position="24"/>
    </location>
</feature>
<evidence type="ECO:0000313" key="2">
    <source>
        <dbReference type="EMBL" id="KAB1225303.1"/>
    </source>
</evidence>
<dbReference type="GO" id="GO:0006952">
    <property type="term" value="P:defense response"/>
    <property type="evidence" value="ECO:0007669"/>
    <property type="project" value="InterPro"/>
</dbReference>
<organism evidence="2 3">
    <name type="scientific">Morella rubra</name>
    <name type="common">Chinese bayberry</name>
    <dbReference type="NCBI Taxonomy" id="262757"/>
    <lineage>
        <taxon>Eukaryota</taxon>
        <taxon>Viridiplantae</taxon>
        <taxon>Streptophyta</taxon>
        <taxon>Embryophyta</taxon>
        <taxon>Tracheophyta</taxon>
        <taxon>Spermatophyta</taxon>
        <taxon>Magnoliopsida</taxon>
        <taxon>eudicotyledons</taxon>
        <taxon>Gunneridae</taxon>
        <taxon>Pentapetalae</taxon>
        <taxon>rosids</taxon>
        <taxon>fabids</taxon>
        <taxon>Fagales</taxon>
        <taxon>Myricaceae</taxon>
        <taxon>Morella</taxon>
    </lineage>
</organism>
<feature type="chain" id="PRO_5025412079" evidence="1">
    <location>
        <begin position="25"/>
        <end position="70"/>
    </location>
</feature>
<sequence length="70" mass="7702">MNFRTLLIIFVVSAAILSFSRVEATRPLLCEDFASANQPETYSSIYQNAKDSMACWLERLSSGPSDGSGH</sequence>
<keyword evidence="3" id="KW-1185">Reference proteome</keyword>
<dbReference type="InterPro" id="IPR040273">
    <property type="entry name" value="PIP1"/>
</dbReference>
<evidence type="ECO:0000313" key="3">
    <source>
        <dbReference type="Proteomes" id="UP000516437"/>
    </source>
</evidence>
<accession>A0A6A1WKK5</accession>
<keyword evidence="1" id="KW-0732">Signal</keyword>
<dbReference type="PANTHER" id="PTHR37245">
    <property type="entry name" value="PAMP-INDUCED SECRETED PEPTIDE 1"/>
    <property type="match status" value="1"/>
</dbReference>
<reference evidence="2 3" key="1">
    <citation type="journal article" date="2019" name="Plant Biotechnol. J.">
        <title>The red bayberry genome and genetic basis of sex determination.</title>
        <authorList>
            <person name="Jia H.M."/>
            <person name="Jia H.J."/>
            <person name="Cai Q.L."/>
            <person name="Wang Y."/>
            <person name="Zhao H.B."/>
            <person name="Yang W.F."/>
            <person name="Wang G.Y."/>
            <person name="Li Y.H."/>
            <person name="Zhan D.L."/>
            <person name="Shen Y.T."/>
            <person name="Niu Q.F."/>
            <person name="Chang L."/>
            <person name="Qiu J."/>
            <person name="Zhao L."/>
            <person name="Xie H.B."/>
            <person name="Fu W.Y."/>
            <person name="Jin J."/>
            <person name="Li X.W."/>
            <person name="Jiao Y."/>
            <person name="Zhou C.C."/>
            <person name="Tu T."/>
            <person name="Chai C.Y."/>
            <person name="Gao J.L."/>
            <person name="Fan L.J."/>
            <person name="van de Weg E."/>
            <person name="Wang J.Y."/>
            <person name="Gao Z.S."/>
        </authorList>
    </citation>
    <scope>NUCLEOTIDE SEQUENCE [LARGE SCALE GENOMIC DNA]</scope>
    <source>
        <tissue evidence="2">Leaves</tissue>
    </source>
</reference>
<comment type="caution">
    <text evidence="2">The sequence shown here is derived from an EMBL/GenBank/DDBJ whole genome shotgun (WGS) entry which is preliminary data.</text>
</comment>
<dbReference type="AlphaFoldDB" id="A0A6A1WKK5"/>
<dbReference type="EMBL" id="RXIC02000019">
    <property type="protein sequence ID" value="KAB1225303.1"/>
    <property type="molecule type" value="Genomic_DNA"/>
</dbReference>
<proteinExistence type="predicted"/>
<name>A0A6A1WKK5_9ROSI</name>
<dbReference type="OrthoDB" id="1872350at2759"/>
<dbReference type="Proteomes" id="UP000516437">
    <property type="component" value="Chromosome 1"/>
</dbReference>
<gene>
    <name evidence="2" type="ORF">CJ030_MR1G008994</name>
</gene>
<protein>
    <submittedName>
        <fullName evidence="2">Uncharacterized protein</fullName>
    </submittedName>
</protein>